<dbReference type="PANTHER" id="PTHR30372">
    <property type="entry name" value="LIPID-A-DISACCHARIDE SYNTHASE"/>
    <property type="match status" value="1"/>
</dbReference>
<comment type="pathway">
    <text evidence="11">Bacterial outer membrane biogenesis; LPS lipid A biosynthesis.</text>
</comment>
<comment type="function">
    <text evidence="1 11">Condensation of UDP-2,3-diacylglucosamine and 2,3-diacylglucosamine-1-phosphate to form lipid A disaccharide, a precursor of lipid A, a phosphorylated glycolipid that anchors the lipopolysaccharide to the outer membrane of the cell.</text>
</comment>
<dbReference type="SUPFAM" id="SSF53756">
    <property type="entry name" value="UDP-Glycosyltransferase/glycogen phosphorylase"/>
    <property type="match status" value="1"/>
</dbReference>
<evidence type="ECO:0000256" key="6">
    <source>
        <dbReference type="ARBA" id="ARBA00022556"/>
    </source>
</evidence>
<accession>A0ABT2FES6</accession>
<organism evidence="12 13">
    <name type="scientific">Neisseria montereyensis</name>
    <dbReference type="NCBI Taxonomy" id="2973938"/>
    <lineage>
        <taxon>Bacteria</taxon>
        <taxon>Pseudomonadati</taxon>
        <taxon>Pseudomonadota</taxon>
        <taxon>Betaproteobacteria</taxon>
        <taxon>Neisseriales</taxon>
        <taxon>Neisseriaceae</taxon>
        <taxon>Neisseria</taxon>
    </lineage>
</organism>
<evidence type="ECO:0000256" key="4">
    <source>
        <dbReference type="ARBA" id="ARBA00020902"/>
    </source>
</evidence>
<evidence type="ECO:0000256" key="10">
    <source>
        <dbReference type="ARBA" id="ARBA00048975"/>
    </source>
</evidence>
<dbReference type="HAMAP" id="MF_00392">
    <property type="entry name" value="LpxB"/>
    <property type="match status" value="1"/>
</dbReference>
<keyword evidence="7 11" id="KW-0328">Glycosyltransferase</keyword>
<dbReference type="EMBL" id="JANUXW010000014">
    <property type="protein sequence ID" value="MCS4534717.1"/>
    <property type="molecule type" value="Genomic_DNA"/>
</dbReference>
<evidence type="ECO:0000256" key="11">
    <source>
        <dbReference type="HAMAP-Rule" id="MF_00392"/>
    </source>
</evidence>
<dbReference type="Pfam" id="PF02684">
    <property type="entry name" value="LpxB"/>
    <property type="match status" value="1"/>
</dbReference>
<keyword evidence="5 11" id="KW-0444">Lipid biosynthesis</keyword>
<dbReference type="Proteomes" id="UP001166947">
    <property type="component" value="Unassembled WGS sequence"/>
</dbReference>
<dbReference type="GO" id="GO:0008915">
    <property type="term" value="F:lipid-A-disaccharide synthase activity"/>
    <property type="evidence" value="ECO:0007669"/>
    <property type="project" value="UniProtKB-EC"/>
</dbReference>
<evidence type="ECO:0000256" key="1">
    <source>
        <dbReference type="ARBA" id="ARBA00002056"/>
    </source>
</evidence>
<evidence type="ECO:0000256" key="8">
    <source>
        <dbReference type="ARBA" id="ARBA00022679"/>
    </source>
</evidence>
<reference evidence="12" key="2">
    <citation type="journal article" date="2023" name="Curr. Microbiol.">
        <title>Neisseria montereyensis sp. nov., Isolated from Oropharynx of California Sea Lion (Zalophus californianus): Genomic, Phylogenetic, and Phenotypic Study.</title>
        <authorList>
            <person name="Volokhov D.V."/>
            <person name="Zagorodnyaya T.A."/>
            <person name="Furtak V.A."/>
            <person name="Nattanmai G."/>
            <person name="Randall L."/>
            <person name="Jose S."/>
            <person name="Gao Y."/>
            <person name="Gulland F.M."/>
            <person name="Eisenberg T."/>
            <person name="Delmonte P."/>
            <person name="Blom J."/>
            <person name="Mitchell K.K."/>
        </authorList>
    </citation>
    <scope>NUCLEOTIDE SEQUENCE</scope>
    <source>
        <strain evidence="12">CSL10203-ORH2</strain>
    </source>
</reference>
<dbReference type="RefSeq" id="WP_259292471.1">
    <property type="nucleotide sequence ID" value="NZ_JANUXW010000014.1"/>
</dbReference>
<dbReference type="NCBIfam" id="TIGR00215">
    <property type="entry name" value="lpxB"/>
    <property type="match status" value="1"/>
</dbReference>
<evidence type="ECO:0000256" key="7">
    <source>
        <dbReference type="ARBA" id="ARBA00022676"/>
    </source>
</evidence>
<gene>
    <name evidence="11 12" type="primary">lpxB</name>
    <name evidence="12" type="ORF">NXS09_10510</name>
</gene>
<evidence type="ECO:0000313" key="12">
    <source>
        <dbReference type="EMBL" id="MCS4534717.1"/>
    </source>
</evidence>
<sequence length="393" mass="43585">MDPTHPTDNRHITIALCAGEASGDLLGAHLMDALRQRCPNARFVGIGGPRMLAKGFESLYDQEKLAVRGFAEVVKRLPEILKIRRGLVKRLKKIRPDVFVGIDAPDFNLGVAEKLKKAGIPTLHYVSPSVWAWRRERVDTIVHQVNRVLCLFPMEPPLYQEAGGKADFVGHPLAQTMPIDADRQAARKQMKIEQWETVFCLMPGSRVSEIDYMAPLFFRTAKLLLQRYPSARFLLPVATVATRYEIVKILNQGEFRALPIQLMSAHADLACTAADVVLVTSGTATLEVALCKRPMVISYRISPLTYAYVKRKVKVPHVGLPNILLNKGAVPELLQHDARPEKLAAAVAEWYESPRDVAALQQDFHQLHLILKKDTSALAAEAVLAESGMAAPA</sequence>
<dbReference type="PANTHER" id="PTHR30372:SF4">
    <property type="entry name" value="LIPID-A-DISACCHARIDE SYNTHASE, MITOCHONDRIAL-RELATED"/>
    <property type="match status" value="1"/>
</dbReference>
<reference evidence="12" key="1">
    <citation type="submission" date="2022-08" db="EMBL/GenBank/DDBJ databases">
        <authorList>
            <person name="Volokhov D.V."/>
            <person name="Furtak V.A."/>
            <person name="Zagorodnyaya T.A."/>
        </authorList>
    </citation>
    <scope>NUCLEOTIDE SEQUENCE</scope>
    <source>
        <strain evidence="12">CSL10203-ORH2</strain>
    </source>
</reference>
<dbReference type="InterPro" id="IPR003835">
    <property type="entry name" value="Glyco_trans_19"/>
</dbReference>
<keyword evidence="8 11" id="KW-0808">Transferase</keyword>
<keyword evidence="6 11" id="KW-0441">Lipid A biosynthesis</keyword>
<keyword evidence="9 11" id="KW-0443">Lipid metabolism</keyword>
<evidence type="ECO:0000313" key="13">
    <source>
        <dbReference type="Proteomes" id="UP001166947"/>
    </source>
</evidence>
<protein>
    <recommendedName>
        <fullName evidence="4 11">Lipid-A-disaccharide synthase</fullName>
        <ecNumber evidence="3 11">2.4.1.182</ecNumber>
    </recommendedName>
</protein>
<evidence type="ECO:0000256" key="3">
    <source>
        <dbReference type="ARBA" id="ARBA00012687"/>
    </source>
</evidence>
<evidence type="ECO:0000256" key="5">
    <source>
        <dbReference type="ARBA" id="ARBA00022516"/>
    </source>
</evidence>
<comment type="similarity">
    <text evidence="2 11">Belongs to the LpxB family.</text>
</comment>
<keyword evidence="13" id="KW-1185">Reference proteome</keyword>
<comment type="caution">
    <text evidence="12">The sequence shown here is derived from an EMBL/GenBank/DDBJ whole genome shotgun (WGS) entry which is preliminary data.</text>
</comment>
<dbReference type="EC" id="2.4.1.182" evidence="3 11"/>
<evidence type="ECO:0000256" key="9">
    <source>
        <dbReference type="ARBA" id="ARBA00023098"/>
    </source>
</evidence>
<name>A0ABT2FES6_9NEIS</name>
<comment type="catalytic activity">
    <reaction evidence="10 11">
        <text>a lipid X + a UDP-2-N,3-O-bis[(3R)-3-hydroxyacyl]-alpha-D-glucosamine = a lipid A disaccharide + UDP + H(+)</text>
        <dbReference type="Rhea" id="RHEA:67828"/>
        <dbReference type="ChEBI" id="CHEBI:15378"/>
        <dbReference type="ChEBI" id="CHEBI:58223"/>
        <dbReference type="ChEBI" id="CHEBI:137748"/>
        <dbReference type="ChEBI" id="CHEBI:176338"/>
        <dbReference type="ChEBI" id="CHEBI:176343"/>
        <dbReference type="EC" id="2.4.1.182"/>
    </reaction>
</comment>
<evidence type="ECO:0000256" key="2">
    <source>
        <dbReference type="ARBA" id="ARBA00007868"/>
    </source>
</evidence>
<dbReference type="CDD" id="cd01635">
    <property type="entry name" value="Glycosyltransferase_GTB-type"/>
    <property type="match status" value="1"/>
</dbReference>
<proteinExistence type="inferred from homology"/>